<feature type="region of interest" description="Disordered" evidence="1">
    <location>
        <begin position="1"/>
        <end position="25"/>
    </location>
</feature>
<sequence>MATTEDFLSPESLEDRITRRREEERQKKIFTSPKLTVRDVLAESGDGERYKVVEKKVFSQQVNKQLYAPYPPVRSAPAILGELLNYERSLVKTVLVKPAPPVLPNITHCNRPKQPRQVVWRSGNIKARVV</sequence>
<reference evidence="3" key="1">
    <citation type="submission" date="2011-07" db="EMBL/GenBank/DDBJ databases">
        <authorList>
            <consortium name="Caenorhabditis brenneri Sequencing and Analysis Consortium"/>
            <person name="Wilson R.K."/>
        </authorList>
    </citation>
    <scope>NUCLEOTIDE SEQUENCE [LARGE SCALE GENOMIC DNA]</scope>
    <source>
        <strain evidence="3">PB2801</strain>
    </source>
</reference>
<dbReference type="Proteomes" id="UP000008068">
    <property type="component" value="Unassembled WGS sequence"/>
</dbReference>
<accession>G0MG88</accession>
<gene>
    <name evidence="2" type="ORF">CAEBREN_00901</name>
</gene>
<dbReference type="HOGENOM" id="CLU_1939977_0_0_1"/>
<evidence type="ECO:0000313" key="3">
    <source>
        <dbReference type="Proteomes" id="UP000008068"/>
    </source>
</evidence>
<organism evidence="3">
    <name type="scientific">Caenorhabditis brenneri</name>
    <name type="common">Nematode worm</name>
    <dbReference type="NCBI Taxonomy" id="135651"/>
    <lineage>
        <taxon>Eukaryota</taxon>
        <taxon>Metazoa</taxon>
        <taxon>Ecdysozoa</taxon>
        <taxon>Nematoda</taxon>
        <taxon>Chromadorea</taxon>
        <taxon>Rhabditida</taxon>
        <taxon>Rhabditina</taxon>
        <taxon>Rhabditomorpha</taxon>
        <taxon>Rhabditoidea</taxon>
        <taxon>Rhabditidae</taxon>
        <taxon>Peloderinae</taxon>
        <taxon>Caenorhabditis</taxon>
    </lineage>
</organism>
<protein>
    <submittedName>
        <fullName evidence="2">Uncharacterized protein</fullName>
    </submittedName>
</protein>
<dbReference type="EMBL" id="GL379793">
    <property type="protein sequence ID" value="EGT56705.1"/>
    <property type="molecule type" value="Genomic_DNA"/>
</dbReference>
<keyword evidence="3" id="KW-1185">Reference proteome</keyword>
<dbReference type="AlphaFoldDB" id="G0MG88"/>
<feature type="compositionally biased region" description="Basic and acidic residues" evidence="1">
    <location>
        <begin position="13"/>
        <end position="25"/>
    </location>
</feature>
<evidence type="ECO:0000313" key="2">
    <source>
        <dbReference type="EMBL" id="EGT56705.1"/>
    </source>
</evidence>
<evidence type="ECO:0000256" key="1">
    <source>
        <dbReference type="SAM" id="MobiDB-lite"/>
    </source>
</evidence>
<dbReference type="InParanoid" id="G0MG88"/>
<proteinExistence type="predicted"/>
<name>G0MG88_CAEBE</name>